<feature type="compositionally biased region" description="Low complexity" evidence="1">
    <location>
        <begin position="75"/>
        <end position="86"/>
    </location>
</feature>
<dbReference type="EMBL" id="RCZG01000005">
    <property type="protein sequence ID" value="TPG33734.1"/>
    <property type="molecule type" value="Genomic_DNA"/>
</dbReference>
<dbReference type="InterPro" id="IPR036465">
    <property type="entry name" value="vWFA_dom_sf"/>
</dbReference>
<reference evidence="4 5" key="1">
    <citation type="journal article" date="2019" name="Environ. Microbiol.">
        <title>Species interactions and distinct microbial communities in high Arctic permafrost affected cryosols are associated with the CH4 and CO2 gas fluxes.</title>
        <authorList>
            <person name="Altshuler I."/>
            <person name="Hamel J."/>
            <person name="Turney S."/>
            <person name="Magnuson E."/>
            <person name="Levesque R."/>
            <person name="Greer C."/>
            <person name="Whyte L.G."/>
        </authorList>
    </citation>
    <scope>NUCLEOTIDE SEQUENCE [LARGE SCALE GENOMIC DNA]</scope>
    <source>
        <strain evidence="4 5">S5.20</strain>
    </source>
</reference>
<dbReference type="InterPro" id="IPR002035">
    <property type="entry name" value="VWF_A"/>
</dbReference>
<gene>
    <name evidence="4" type="ORF">EAH80_15950</name>
</gene>
<dbReference type="AlphaFoldDB" id="A0A502E8N1"/>
<accession>A0A502E8N1</accession>
<dbReference type="Pfam" id="PF13531">
    <property type="entry name" value="SBP_bac_11"/>
    <property type="match status" value="1"/>
</dbReference>
<feature type="compositionally biased region" description="Acidic residues" evidence="1">
    <location>
        <begin position="52"/>
        <end position="73"/>
    </location>
</feature>
<dbReference type="OrthoDB" id="5171781at2"/>
<feature type="compositionally biased region" description="Polar residues" evidence="1">
    <location>
        <begin position="129"/>
        <end position="138"/>
    </location>
</feature>
<evidence type="ECO:0000256" key="2">
    <source>
        <dbReference type="SAM" id="Phobius"/>
    </source>
</evidence>
<keyword evidence="2" id="KW-0812">Transmembrane</keyword>
<dbReference type="SUPFAM" id="SSF53300">
    <property type="entry name" value="vWA-like"/>
    <property type="match status" value="1"/>
</dbReference>
<evidence type="ECO:0000313" key="5">
    <source>
        <dbReference type="Proteomes" id="UP000320095"/>
    </source>
</evidence>
<protein>
    <recommendedName>
        <fullName evidence="3">VWFA domain-containing protein</fullName>
    </recommendedName>
</protein>
<feature type="compositionally biased region" description="Acidic residues" evidence="1">
    <location>
        <begin position="97"/>
        <end position="109"/>
    </location>
</feature>
<keyword evidence="2" id="KW-1133">Transmembrane helix</keyword>
<dbReference type="SMART" id="SM00327">
    <property type="entry name" value="VWA"/>
    <property type="match status" value="1"/>
</dbReference>
<keyword evidence="2" id="KW-0472">Membrane</keyword>
<evidence type="ECO:0000259" key="3">
    <source>
        <dbReference type="SMART" id="SM00327"/>
    </source>
</evidence>
<comment type="caution">
    <text evidence="4">The sequence shown here is derived from an EMBL/GenBank/DDBJ whole genome shotgun (WGS) entry which is preliminary data.</text>
</comment>
<dbReference type="Gene3D" id="3.40.50.410">
    <property type="entry name" value="von Willebrand factor, type A domain"/>
    <property type="match status" value="1"/>
</dbReference>
<name>A0A502E8N1_9MYCO</name>
<feature type="region of interest" description="Disordered" evidence="1">
    <location>
        <begin position="1"/>
        <end position="138"/>
    </location>
</feature>
<feature type="transmembrane region" description="Helical" evidence="2">
    <location>
        <begin position="145"/>
        <end position="169"/>
    </location>
</feature>
<proteinExistence type="predicted"/>
<dbReference type="RefSeq" id="WP_140692656.1">
    <property type="nucleotide sequence ID" value="NZ_RCZG01000005.1"/>
</dbReference>
<feature type="domain" description="VWFA" evidence="3">
    <location>
        <begin position="515"/>
        <end position="702"/>
    </location>
</feature>
<organism evidence="4 5">
    <name type="scientific">Mycolicibacterium hodleri</name>
    <dbReference type="NCBI Taxonomy" id="49897"/>
    <lineage>
        <taxon>Bacteria</taxon>
        <taxon>Bacillati</taxon>
        <taxon>Actinomycetota</taxon>
        <taxon>Actinomycetes</taxon>
        <taxon>Mycobacteriales</taxon>
        <taxon>Mycobacteriaceae</taxon>
        <taxon>Mycolicibacterium</taxon>
    </lineage>
</organism>
<dbReference type="Proteomes" id="UP000320095">
    <property type="component" value="Unassembled WGS sequence"/>
</dbReference>
<evidence type="ECO:0000313" key="4">
    <source>
        <dbReference type="EMBL" id="TPG33734.1"/>
    </source>
</evidence>
<evidence type="ECO:0000256" key="1">
    <source>
        <dbReference type="SAM" id="MobiDB-lite"/>
    </source>
</evidence>
<sequence>MGRHSIPDPEDSADAEPSGGSDVGRDQTGDQYPDAGRYVDDQHGATYGNVADDYEAYDYDTDDYPSDDDDGADEPLPGARGGAPAAEFWQPDAGSTESEDDYSYLEEPEPATQAFASTPPPNRRDWESSEWTGSHRSIQPQRRGISVGVIVALVTVVVVVGAVIAWRFFGDALSNRSQAGAARCVAGEVDVAVIVDPSIADQITPLADEYNQSADPVGDRCVKVGVKPADSDRVLNGFVGPWPGDLGERPALWIPGSSISEARLEASAGEKTVSDSRSLVTSPVMLAVRPQMKDALAQQNWGTLPDLQSNPTSLEGLNLAGWGSLRLALPLTGDSDATYLAAEAVASASAPQGRPATSGANAVASLMAGQPKLADDTTSTAMDALIKAGNPAAADVHAVVATEQQIFQRGRKPDAGGRLASWLPPGPTALADYPTVLLAGDWLSQEQVSAASEFARFLRKPEALANLSAAGFRADGTTMPQSDVTDFASLPASLSVGDGGMRATLANLVSTPVQNPAVTVLLDQSMTANEGGKSRLANVTAALTARLQALSPNSAIGLWTFDGVAGRSEVPMGPLDEQLGGDPRSTVLTTNLNGQVASNGGAVSFTTLRLLYPDAVAKFREGQPNSVLVITAGPHTDQSLDGAGLQDFIRQNFNPARPVAVDVVDFGGDPDRGTWEAVAQATGGNYQNLANSAGPDLANALTTALG</sequence>
<keyword evidence="5" id="KW-1185">Reference proteome</keyword>